<dbReference type="NCBIfam" id="TIGR00879">
    <property type="entry name" value="SP"/>
    <property type="match status" value="1"/>
</dbReference>
<feature type="transmembrane region" description="Helical" evidence="8">
    <location>
        <begin position="381"/>
        <end position="403"/>
    </location>
</feature>
<comment type="subcellular location">
    <subcellularLocation>
        <location evidence="1">Membrane</location>
        <topology evidence="1">Multi-pass membrane protein</topology>
    </subcellularLocation>
</comment>
<dbReference type="GO" id="GO:0016020">
    <property type="term" value="C:membrane"/>
    <property type="evidence" value="ECO:0007669"/>
    <property type="project" value="UniProtKB-SubCell"/>
</dbReference>
<dbReference type="AlphaFoldDB" id="A0A395ND97"/>
<sequence>MSSPLAKAQSIPGGKDSNINHFEQSDQLDQIRQQQLANLTDLEDHQASKRQAIKKNPWAFLWCLYAVWTVLLVSFENQASGNILGIPQFRRDFGTFFNGDYVLSAEWQSAFSGAPVASQVIGALACGQVADWIGRRYTIMIALIISFAAITMELVATTDELFFGGKFLNGFAVGTLQAVAGTYVGEIVPLALRGFMTALIALSYTVGPFTVALIVNSEGQRDDRWAYRSVFCSQYGFAAISAAFVFFMPESPWWLVSKGHEDKAMHSLHRLGYTAESGEDVKRLSNIKVTLEEIRQETEGVTYVECFRKSNLRRTIVSIAPLVIQQFTGINFAASYSTYYAELAGYSTDMAFKLQIIQQVLSMVGNVISWDLIDRVGRRDLTIYGTMGLTAVLWVMGGLAVAGSPGDLKGTVAMILLYCFLYNVTIGATAYTCLTEVATSRLRVKTIAIGLAVANAISVMWSFVLPYMFNPDKGNLGGKVGFVFGALSFPCIAFLWYFQPETRGRSYEELDEMFVKKVPARHFKSYITEVETQGREVQLGYEYAICPLPY</sequence>
<comment type="caution">
    <text evidence="10">The sequence shown here is derived from an EMBL/GenBank/DDBJ whole genome shotgun (WGS) entry which is preliminary data.</text>
</comment>
<dbReference type="FunFam" id="1.20.1250.20:FF:000078">
    <property type="entry name" value="MFS maltose transporter, putative"/>
    <property type="match status" value="1"/>
</dbReference>
<feature type="transmembrane region" description="Helical" evidence="8">
    <location>
        <begin position="137"/>
        <end position="155"/>
    </location>
</feature>
<feature type="transmembrane region" description="Helical" evidence="8">
    <location>
        <begin position="480"/>
        <end position="498"/>
    </location>
</feature>
<gene>
    <name evidence="10" type="ORF">TARUN_8155</name>
</gene>
<keyword evidence="3 7" id="KW-0813">Transport</keyword>
<dbReference type="SUPFAM" id="SSF103473">
    <property type="entry name" value="MFS general substrate transporter"/>
    <property type="match status" value="1"/>
</dbReference>
<dbReference type="Gene3D" id="1.20.1250.20">
    <property type="entry name" value="MFS general substrate transporter like domains"/>
    <property type="match status" value="1"/>
</dbReference>
<dbReference type="Proteomes" id="UP000266272">
    <property type="component" value="Unassembled WGS sequence"/>
</dbReference>
<keyword evidence="5 8" id="KW-1133">Transmembrane helix</keyword>
<reference evidence="10 11" key="1">
    <citation type="journal article" date="2018" name="PLoS Pathog.">
        <title>Evolution of structural diversity of trichothecenes, a family of toxins produced by plant pathogenic and entomopathogenic fungi.</title>
        <authorList>
            <person name="Proctor R.H."/>
            <person name="McCormick S.P."/>
            <person name="Kim H.S."/>
            <person name="Cardoza R.E."/>
            <person name="Stanley A.M."/>
            <person name="Lindo L."/>
            <person name="Kelly A."/>
            <person name="Brown D.W."/>
            <person name="Lee T."/>
            <person name="Vaughan M.M."/>
            <person name="Alexander N.J."/>
            <person name="Busman M."/>
            <person name="Gutierrez S."/>
        </authorList>
    </citation>
    <scope>NUCLEOTIDE SEQUENCE [LARGE SCALE GENOMIC DNA]</scope>
    <source>
        <strain evidence="10 11">IBT 40837</strain>
    </source>
</reference>
<evidence type="ECO:0000256" key="1">
    <source>
        <dbReference type="ARBA" id="ARBA00004141"/>
    </source>
</evidence>
<feature type="transmembrane region" description="Helical" evidence="8">
    <location>
        <begin position="190"/>
        <end position="215"/>
    </location>
</feature>
<evidence type="ECO:0000259" key="9">
    <source>
        <dbReference type="PROSITE" id="PS50850"/>
    </source>
</evidence>
<dbReference type="STRING" id="490622.A0A395ND97"/>
<dbReference type="Pfam" id="PF00083">
    <property type="entry name" value="Sugar_tr"/>
    <property type="match status" value="1"/>
</dbReference>
<feature type="transmembrane region" description="Helical" evidence="8">
    <location>
        <begin position="446"/>
        <end position="468"/>
    </location>
</feature>
<evidence type="ECO:0000256" key="6">
    <source>
        <dbReference type="ARBA" id="ARBA00023136"/>
    </source>
</evidence>
<dbReference type="InterPro" id="IPR005829">
    <property type="entry name" value="Sugar_transporter_CS"/>
</dbReference>
<dbReference type="GO" id="GO:0005351">
    <property type="term" value="F:carbohydrate:proton symporter activity"/>
    <property type="evidence" value="ECO:0007669"/>
    <property type="project" value="TreeGrafter"/>
</dbReference>
<feature type="transmembrane region" description="Helical" evidence="8">
    <location>
        <begin position="227"/>
        <end position="248"/>
    </location>
</feature>
<dbReference type="PROSITE" id="PS00217">
    <property type="entry name" value="SUGAR_TRANSPORT_2"/>
    <property type="match status" value="1"/>
</dbReference>
<feature type="transmembrane region" description="Helical" evidence="8">
    <location>
        <begin position="58"/>
        <end position="75"/>
    </location>
</feature>
<organism evidence="10 11">
    <name type="scientific">Trichoderma arundinaceum</name>
    <dbReference type="NCBI Taxonomy" id="490622"/>
    <lineage>
        <taxon>Eukaryota</taxon>
        <taxon>Fungi</taxon>
        <taxon>Dikarya</taxon>
        <taxon>Ascomycota</taxon>
        <taxon>Pezizomycotina</taxon>
        <taxon>Sordariomycetes</taxon>
        <taxon>Hypocreomycetidae</taxon>
        <taxon>Hypocreales</taxon>
        <taxon>Hypocreaceae</taxon>
        <taxon>Trichoderma</taxon>
    </lineage>
</organism>
<proteinExistence type="inferred from homology"/>
<feature type="transmembrane region" description="Helical" evidence="8">
    <location>
        <begin position="350"/>
        <end position="369"/>
    </location>
</feature>
<feature type="transmembrane region" description="Helical" evidence="8">
    <location>
        <begin position="415"/>
        <end position="434"/>
    </location>
</feature>
<evidence type="ECO:0000313" key="10">
    <source>
        <dbReference type="EMBL" id="RFU74086.1"/>
    </source>
</evidence>
<dbReference type="InterPro" id="IPR020846">
    <property type="entry name" value="MFS_dom"/>
</dbReference>
<name>A0A395ND97_TRIAR</name>
<protein>
    <submittedName>
        <fullName evidence="10">Mfs hexose transporter</fullName>
    </submittedName>
</protein>
<comment type="similarity">
    <text evidence="2 7">Belongs to the major facilitator superfamily. Sugar transporter (TC 2.A.1.1) family.</text>
</comment>
<dbReference type="PANTHER" id="PTHR48022">
    <property type="entry name" value="PLASTIDIC GLUCOSE TRANSPORTER 4"/>
    <property type="match status" value="1"/>
</dbReference>
<feature type="domain" description="Major facilitator superfamily (MFS) profile" evidence="9">
    <location>
        <begin position="62"/>
        <end position="503"/>
    </location>
</feature>
<feature type="transmembrane region" description="Helical" evidence="8">
    <location>
        <begin position="167"/>
        <end position="184"/>
    </location>
</feature>
<evidence type="ECO:0000256" key="4">
    <source>
        <dbReference type="ARBA" id="ARBA00022692"/>
    </source>
</evidence>
<dbReference type="InterPro" id="IPR036259">
    <property type="entry name" value="MFS_trans_sf"/>
</dbReference>
<dbReference type="InterPro" id="IPR005828">
    <property type="entry name" value="MFS_sugar_transport-like"/>
</dbReference>
<keyword evidence="4 8" id="KW-0812">Transmembrane</keyword>
<dbReference type="EMBL" id="PXOA01000571">
    <property type="protein sequence ID" value="RFU74086.1"/>
    <property type="molecule type" value="Genomic_DNA"/>
</dbReference>
<dbReference type="InterPro" id="IPR050360">
    <property type="entry name" value="MFS_Sugar_Transporters"/>
</dbReference>
<evidence type="ECO:0000256" key="2">
    <source>
        <dbReference type="ARBA" id="ARBA00010992"/>
    </source>
</evidence>
<evidence type="ECO:0000256" key="3">
    <source>
        <dbReference type="ARBA" id="ARBA00022448"/>
    </source>
</evidence>
<dbReference type="OrthoDB" id="6612291at2759"/>
<evidence type="ECO:0000256" key="8">
    <source>
        <dbReference type="SAM" id="Phobius"/>
    </source>
</evidence>
<evidence type="ECO:0000256" key="7">
    <source>
        <dbReference type="RuleBase" id="RU003346"/>
    </source>
</evidence>
<accession>A0A395ND97</accession>
<dbReference type="InterPro" id="IPR003663">
    <property type="entry name" value="Sugar/inositol_transpt"/>
</dbReference>
<evidence type="ECO:0000313" key="11">
    <source>
        <dbReference type="Proteomes" id="UP000266272"/>
    </source>
</evidence>
<dbReference type="PROSITE" id="PS50850">
    <property type="entry name" value="MFS"/>
    <property type="match status" value="1"/>
</dbReference>
<evidence type="ECO:0000256" key="5">
    <source>
        <dbReference type="ARBA" id="ARBA00022989"/>
    </source>
</evidence>
<dbReference type="PANTHER" id="PTHR48022:SF22">
    <property type="entry name" value="MAJOR FACILITATOR SUPERFAMILY (MFS) PROFILE DOMAIN-CONTAINING PROTEIN"/>
    <property type="match status" value="1"/>
</dbReference>
<keyword evidence="11" id="KW-1185">Reference proteome</keyword>
<keyword evidence="6 8" id="KW-0472">Membrane</keyword>